<sequence>MGFFRRKEGRAASNNNNIHNIHNIHHHFEKDGQESVFSNSSSRASSTSARLPVSSIRSSNNSPTSHPIPEAPMAPPPDPNLDPAAYLRSIHAVRQRCGLVMEKAKENQLNHFDVDMSKFQTTAQYIVSIIKRDYAPDFQSIPDHGRWQHFDVGGKPRINQLLQSWPSTIDNLERARRLIDLFLVSVLLDAGAGNTWSYKSKESGKVYRRSEGLAVASLEMFKAGMFSSDHTEPCQVDGAGLRRLTVGALAKRMQHSEENPLAGLEGRAGLLARLADALNNQELFGVDARPGNMLGRCFAFDLSSPTTHCYSANPLLDYLLSHPSTLASSVPIIPVPLLWNVLMDGLSPIWPPSRTQIDGISIGDAWPCKAMPSSPPAEPWENIVPFHKLTQWLCYSIMAPMTKILNIRFSGRELLTGLPEYRNGGLLIDMGLLTLKPEDTNRGLEAYKANAMIKGQPNVEVVPLFSPDDDVIVEWRALTVGFLDQLLAEVNNLLELKDGQQLSLAQMLEAGSWKVSCLSILPCFPLIALTSTDINLQGGREIAEVSRPNTKQPPIMIISDGTVF</sequence>
<dbReference type="OrthoDB" id="2153176at2759"/>
<reference evidence="3" key="1">
    <citation type="journal article" date="2011" name="Genome Biol.">
        <title>Comparative and functional genomics provide insights into the pathogenicity of dermatophytic fungi.</title>
        <authorList>
            <person name="Burmester A."/>
            <person name="Shelest E."/>
            <person name="Gloeckner G."/>
            <person name="Heddergott C."/>
            <person name="Schindler S."/>
            <person name="Staib P."/>
            <person name="Heidel A."/>
            <person name="Felder M."/>
            <person name="Petzold A."/>
            <person name="Szafranski K."/>
            <person name="Feuermann M."/>
            <person name="Pedruzzi I."/>
            <person name="Priebe S."/>
            <person name="Groth M."/>
            <person name="Winkler R."/>
            <person name="Li W."/>
            <person name="Kniemeyer O."/>
            <person name="Schroeckh V."/>
            <person name="Hertweck C."/>
            <person name="Hube B."/>
            <person name="White T.C."/>
            <person name="Platzer M."/>
            <person name="Guthke R."/>
            <person name="Heitman J."/>
            <person name="Woestemeyer J."/>
            <person name="Zipfel P.F."/>
            <person name="Monod M."/>
            <person name="Brakhage A.A."/>
        </authorList>
    </citation>
    <scope>NUCLEOTIDE SEQUENCE [LARGE SCALE GENOMIC DNA]</scope>
    <source>
        <strain evidence="3">HKI 0517</strain>
    </source>
</reference>
<evidence type="ECO:0000313" key="2">
    <source>
        <dbReference type="EMBL" id="EFE39621.1"/>
    </source>
</evidence>
<accession>D4DET8</accession>
<comment type="caution">
    <text evidence="2">The sequence shown here is derived from an EMBL/GenBank/DDBJ whole genome shotgun (WGS) entry which is preliminary data.</text>
</comment>
<gene>
    <name evidence="2" type="ORF">TRV_05678</name>
</gene>
<dbReference type="GeneID" id="9582780"/>
<dbReference type="Pfam" id="PF07958">
    <property type="entry name" value="DUF1688"/>
    <property type="match status" value="2"/>
</dbReference>
<dbReference type="AlphaFoldDB" id="D4DET8"/>
<dbReference type="EMBL" id="ACYE01000311">
    <property type="protein sequence ID" value="EFE39621.1"/>
    <property type="molecule type" value="Genomic_DNA"/>
</dbReference>
<dbReference type="InterPro" id="IPR012469">
    <property type="entry name" value="DUF1688"/>
</dbReference>
<feature type="region of interest" description="Disordered" evidence="1">
    <location>
        <begin position="32"/>
        <end position="81"/>
    </location>
</feature>
<feature type="compositionally biased region" description="Low complexity" evidence="1">
    <location>
        <begin position="35"/>
        <end position="68"/>
    </location>
</feature>
<dbReference type="KEGG" id="tve:TRV_05678"/>
<protein>
    <submittedName>
        <fullName evidence="2">Uncharacterized protein</fullName>
    </submittedName>
</protein>
<dbReference type="PANTHER" id="PTHR31687:SF3">
    <property type="entry name" value="PROTEIN URG3"/>
    <property type="match status" value="1"/>
</dbReference>
<dbReference type="HOGENOM" id="CLU_026445_0_0_1"/>
<dbReference type="PANTHER" id="PTHR31687">
    <property type="match status" value="1"/>
</dbReference>
<dbReference type="RefSeq" id="XP_003020239.1">
    <property type="nucleotide sequence ID" value="XM_003020193.1"/>
</dbReference>
<evidence type="ECO:0000256" key="1">
    <source>
        <dbReference type="SAM" id="MobiDB-lite"/>
    </source>
</evidence>
<dbReference type="Proteomes" id="UP000008383">
    <property type="component" value="Unassembled WGS sequence"/>
</dbReference>
<proteinExistence type="predicted"/>
<feature type="compositionally biased region" description="Pro residues" evidence="1">
    <location>
        <begin position="69"/>
        <end position="80"/>
    </location>
</feature>
<evidence type="ECO:0000313" key="3">
    <source>
        <dbReference type="Proteomes" id="UP000008383"/>
    </source>
</evidence>
<name>D4DET8_TRIVH</name>
<organism evidence="2 3">
    <name type="scientific">Trichophyton verrucosum (strain HKI 0517)</name>
    <dbReference type="NCBI Taxonomy" id="663202"/>
    <lineage>
        <taxon>Eukaryota</taxon>
        <taxon>Fungi</taxon>
        <taxon>Dikarya</taxon>
        <taxon>Ascomycota</taxon>
        <taxon>Pezizomycotina</taxon>
        <taxon>Eurotiomycetes</taxon>
        <taxon>Eurotiomycetidae</taxon>
        <taxon>Onygenales</taxon>
        <taxon>Arthrodermataceae</taxon>
        <taxon>Trichophyton</taxon>
    </lineage>
</organism>
<keyword evidence="3" id="KW-1185">Reference proteome</keyword>